<proteinExistence type="predicted"/>
<dbReference type="OrthoDB" id="5126878at2759"/>
<gene>
    <name evidence="1" type="ORF">FALBO_11988</name>
</gene>
<organism evidence="1 2">
    <name type="scientific">Fusarium albosuccineum</name>
    <dbReference type="NCBI Taxonomy" id="1237068"/>
    <lineage>
        <taxon>Eukaryota</taxon>
        <taxon>Fungi</taxon>
        <taxon>Dikarya</taxon>
        <taxon>Ascomycota</taxon>
        <taxon>Pezizomycotina</taxon>
        <taxon>Sordariomycetes</taxon>
        <taxon>Hypocreomycetidae</taxon>
        <taxon>Hypocreales</taxon>
        <taxon>Nectriaceae</taxon>
        <taxon>Fusarium</taxon>
        <taxon>Fusarium decemcellulare species complex</taxon>
    </lineage>
</organism>
<dbReference type="PANTHER" id="PTHR38111">
    <property type="entry name" value="ZN(2)-C6 FUNGAL-TYPE DOMAIN-CONTAINING PROTEIN-RELATED"/>
    <property type="match status" value="1"/>
</dbReference>
<reference evidence="1 2" key="1">
    <citation type="submission" date="2020-01" db="EMBL/GenBank/DDBJ databases">
        <title>Identification and distribution of gene clusters putatively required for synthesis of sphingolipid metabolism inhibitors in phylogenetically diverse species of the filamentous fungus Fusarium.</title>
        <authorList>
            <person name="Kim H.-S."/>
            <person name="Busman M."/>
            <person name="Brown D.W."/>
            <person name="Divon H."/>
            <person name="Uhlig S."/>
            <person name="Proctor R.H."/>
        </authorList>
    </citation>
    <scope>NUCLEOTIDE SEQUENCE [LARGE SCALE GENOMIC DNA]</scope>
    <source>
        <strain evidence="1 2">NRRL 20459</strain>
    </source>
</reference>
<dbReference type="PANTHER" id="PTHR38111:SF6">
    <property type="entry name" value="FINGER DOMAIN PROTEIN, PUTATIVE (AFU_ORTHOLOGUE AFUA_8G01940)-RELATED"/>
    <property type="match status" value="1"/>
</dbReference>
<dbReference type="AlphaFoldDB" id="A0A8H4L407"/>
<sequence length="528" mass="58263">MALRTGLKQKWLIAAPSQGGEGGKRPLLKHCDEVRPVCGQCAIKGRACTDSPARKLIWVKDKQLSCDEPTHAVSGDNTPVTTAKKAMCLVKITSIPGGSLIHKHRLDAIPSPESTASRLAKLALTRAPKTTAVDRLRTGFVTAYKKSTPGFCLSGYSHHLNDIPRYLGNSKALDEALACLVRTHTLRVRGETWGKAQNALYLRALRSLQDALDSPTEARRSTTMCAITFLSWVEILGESSLTCAYVQHVGGLAALIRHLGTSCAKDDLGRMVSLSATGGIIMDAIIKNEPCFLNEPQWSWILHDKAGYETLETTFTHVMLHFSHLASLVVDVRSVCGQGSSNSLVLEILERASKLRDAICTTKDAIDTFLVEDHLQTELDGPNLEGSSIYSIYWFGDSFTARAANQCWALLIHINGILMRLDSLITAEHRSDHMDTLKADWELESTVLGKQILMSTTYVAQFAPVGSIYMRYPMYMAWGTISEDTKEWAAEEIHKLNGGLIAEYHMPPVLDWLNRWLCGWEMLPATPA</sequence>
<dbReference type="EMBL" id="JAADYS010001759">
    <property type="protein sequence ID" value="KAF4461217.1"/>
    <property type="molecule type" value="Genomic_DNA"/>
</dbReference>
<name>A0A8H4L407_9HYPO</name>
<keyword evidence="2" id="KW-1185">Reference proteome</keyword>
<dbReference type="Proteomes" id="UP000554235">
    <property type="component" value="Unassembled WGS sequence"/>
</dbReference>
<evidence type="ECO:0000313" key="2">
    <source>
        <dbReference type="Proteomes" id="UP000554235"/>
    </source>
</evidence>
<comment type="caution">
    <text evidence="1">The sequence shown here is derived from an EMBL/GenBank/DDBJ whole genome shotgun (WGS) entry which is preliminary data.</text>
</comment>
<protein>
    <submittedName>
        <fullName evidence="1">Zn 2cys6 transcription factor</fullName>
    </submittedName>
</protein>
<accession>A0A8H4L407</accession>
<evidence type="ECO:0000313" key="1">
    <source>
        <dbReference type="EMBL" id="KAF4461217.1"/>
    </source>
</evidence>
<dbReference type="InterPro" id="IPR053178">
    <property type="entry name" value="Osmoadaptation_assoc"/>
</dbReference>